<dbReference type="Gene3D" id="2.60.120.10">
    <property type="entry name" value="Jelly Rolls"/>
    <property type="match status" value="1"/>
</dbReference>
<evidence type="ECO:0000313" key="3">
    <source>
        <dbReference type="Proteomes" id="UP000253410"/>
    </source>
</evidence>
<dbReference type="SUPFAM" id="SSF51206">
    <property type="entry name" value="cAMP-binding domain-like"/>
    <property type="match status" value="1"/>
</dbReference>
<feature type="domain" description="Cyclic nucleotide-binding" evidence="1">
    <location>
        <begin position="47"/>
        <end position="151"/>
    </location>
</feature>
<keyword evidence="3" id="KW-1185">Reference proteome</keyword>
<evidence type="ECO:0000313" key="2">
    <source>
        <dbReference type="EMBL" id="RBL90144.1"/>
    </source>
</evidence>
<dbReference type="AlphaFoldDB" id="A0A365XWR8"/>
<proteinExistence type="predicted"/>
<dbReference type="InterPro" id="IPR014710">
    <property type="entry name" value="RmlC-like_jellyroll"/>
</dbReference>
<dbReference type="EMBL" id="QFFJ01000002">
    <property type="protein sequence ID" value="RBL90144.1"/>
    <property type="molecule type" value="Genomic_DNA"/>
</dbReference>
<evidence type="ECO:0000259" key="1">
    <source>
        <dbReference type="PROSITE" id="PS50042"/>
    </source>
</evidence>
<gene>
    <name evidence="2" type="ORF">DF182_27135</name>
</gene>
<dbReference type="Proteomes" id="UP000253410">
    <property type="component" value="Unassembled WGS sequence"/>
</dbReference>
<dbReference type="PROSITE" id="PS50042">
    <property type="entry name" value="CNMP_BINDING_3"/>
    <property type="match status" value="1"/>
</dbReference>
<dbReference type="InterPro" id="IPR000595">
    <property type="entry name" value="cNMP-bd_dom"/>
</dbReference>
<protein>
    <recommendedName>
        <fullName evidence="1">Cyclic nucleotide-binding domain-containing protein</fullName>
    </recommendedName>
</protein>
<comment type="caution">
    <text evidence="2">The sequence shown here is derived from an EMBL/GenBank/DDBJ whole genome shotgun (WGS) entry which is preliminary data.</text>
</comment>
<dbReference type="CDD" id="cd00038">
    <property type="entry name" value="CAP_ED"/>
    <property type="match status" value="1"/>
</dbReference>
<reference evidence="2 3" key="1">
    <citation type="submission" date="2018-05" db="EMBL/GenBank/DDBJ databases">
        <title>Chitinophaga sp. K3CV102501T nov., isolated from isolated from a monsoon evergreen broad-leaved forest soil.</title>
        <authorList>
            <person name="Lv Y."/>
        </authorList>
    </citation>
    <scope>NUCLEOTIDE SEQUENCE [LARGE SCALE GENOMIC DNA]</scope>
    <source>
        <strain evidence="2 3">GDMCC 1.1325</strain>
    </source>
</reference>
<dbReference type="Pfam" id="PF00027">
    <property type="entry name" value="cNMP_binding"/>
    <property type="match status" value="1"/>
</dbReference>
<dbReference type="InterPro" id="IPR018490">
    <property type="entry name" value="cNMP-bd_dom_sf"/>
</dbReference>
<name>A0A365XWR8_9BACT</name>
<organism evidence="2 3">
    <name type="scientific">Chitinophaga flava</name>
    <dbReference type="NCBI Taxonomy" id="2259036"/>
    <lineage>
        <taxon>Bacteria</taxon>
        <taxon>Pseudomonadati</taxon>
        <taxon>Bacteroidota</taxon>
        <taxon>Chitinophagia</taxon>
        <taxon>Chitinophagales</taxon>
        <taxon>Chitinophagaceae</taxon>
        <taxon>Chitinophaga</taxon>
    </lineage>
</organism>
<accession>A0A365XWR8</accession>
<sequence>MQDKQSPQEKVQQKQKKLLLLMSDADVAYKMVEMSFSIDTLQNLLNSLNGVLPADMGPLFVATRQHKLEAGEMYIREGDTAKKLAYLMQGIMRAYMVKESGEEATMFLRWEGQFIASHDTIIRQQPARFNYRALEETTLLEIDYDRLEEVLKVHPEFEPLRIYFLKRMLAEALDSIEAFVLLSPEERYLQLVKSRADIVNRVPDKYLASIMGITPVSLSRIRKRLQERGKK</sequence>